<dbReference type="InterPro" id="IPR028082">
    <property type="entry name" value="Peripla_BP_I"/>
</dbReference>
<reference evidence="5 6" key="1">
    <citation type="submission" date="2018-03" db="EMBL/GenBank/DDBJ databases">
        <title>Genomic Encyclopedia of Type Strains, Phase III (KMG-III): the genomes of soil and plant-associated and newly described type strains.</title>
        <authorList>
            <person name="Whitman W."/>
        </authorList>
    </citation>
    <scope>NUCLEOTIDE SEQUENCE [LARGE SCALE GENOMIC DNA]</scope>
    <source>
        <strain evidence="5 6">CGMCC 4.7067</strain>
    </source>
</reference>
<dbReference type="CDD" id="cd01392">
    <property type="entry name" value="HTH_LacI"/>
    <property type="match status" value="1"/>
</dbReference>
<dbReference type="RefSeq" id="WP_106363785.1">
    <property type="nucleotide sequence ID" value="NZ_PVTJ01000003.1"/>
</dbReference>
<accession>A0A2T0UPM5</accession>
<dbReference type="Gene3D" id="3.40.50.2300">
    <property type="match status" value="2"/>
</dbReference>
<organism evidence="5 6">
    <name type="scientific">Glycomyces artemisiae</name>
    <dbReference type="NCBI Taxonomy" id="1076443"/>
    <lineage>
        <taxon>Bacteria</taxon>
        <taxon>Bacillati</taxon>
        <taxon>Actinomycetota</taxon>
        <taxon>Actinomycetes</taxon>
        <taxon>Glycomycetales</taxon>
        <taxon>Glycomycetaceae</taxon>
        <taxon>Glycomyces</taxon>
    </lineage>
</organism>
<dbReference type="AlphaFoldDB" id="A0A2T0UPM5"/>
<evidence type="ECO:0000256" key="3">
    <source>
        <dbReference type="ARBA" id="ARBA00023163"/>
    </source>
</evidence>
<evidence type="ECO:0000313" key="5">
    <source>
        <dbReference type="EMBL" id="PRY59889.1"/>
    </source>
</evidence>
<dbReference type="PANTHER" id="PTHR30146:SF109">
    <property type="entry name" value="HTH-TYPE TRANSCRIPTIONAL REGULATOR GALS"/>
    <property type="match status" value="1"/>
</dbReference>
<keyword evidence="3" id="KW-0804">Transcription</keyword>
<dbReference type="InterPro" id="IPR010982">
    <property type="entry name" value="Lambda_DNA-bd_dom_sf"/>
</dbReference>
<sequence length="334" mass="35458">MKRPTLADVAAVARVSPKTVSNVLLGRPYAAEATRQRVWQAVEAVGYRVNRAGRALAGGGSGRIAIVVPNLHQPYYAENAERLILALEAEGLTTTLRIAPDGKSGLRAVQGETTADADGVIVFPNFHPHQLGDRAPERPVIQFGGNPSGLLDTVVMGQHEGFEAVTRHLLDTGRRRLALVWNATESGLPDGDRYEGFLAGLREYGIEADPALMAAGSDWDRRAPGFEAMSGLLASGAEFDAVVCINDAVAVGALRALRIRGVRVPDDVALTGFDDTDEAEFTVPPLTTVSPEHQAMVDAAVAMLVERLGGESGPPRIRRTGAHLVPRASSGVPR</sequence>
<dbReference type="Proteomes" id="UP000238176">
    <property type="component" value="Unassembled WGS sequence"/>
</dbReference>
<protein>
    <submittedName>
        <fullName evidence="5">DNA-binding LacI/PurR family transcriptional regulator</fullName>
    </submittedName>
</protein>
<comment type="caution">
    <text evidence="5">The sequence shown here is derived from an EMBL/GenBank/DDBJ whole genome shotgun (WGS) entry which is preliminary data.</text>
</comment>
<evidence type="ECO:0000256" key="2">
    <source>
        <dbReference type="ARBA" id="ARBA00023125"/>
    </source>
</evidence>
<evidence type="ECO:0000256" key="1">
    <source>
        <dbReference type="ARBA" id="ARBA00023015"/>
    </source>
</evidence>
<proteinExistence type="predicted"/>
<dbReference type="SMART" id="SM00354">
    <property type="entry name" value="HTH_LACI"/>
    <property type="match status" value="1"/>
</dbReference>
<keyword evidence="6" id="KW-1185">Reference proteome</keyword>
<dbReference type="Pfam" id="PF00356">
    <property type="entry name" value="LacI"/>
    <property type="match status" value="1"/>
</dbReference>
<dbReference type="GO" id="GO:0000976">
    <property type="term" value="F:transcription cis-regulatory region binding"/>
    <property type="evidence" value="ECO:0007669"/>
    <property type="project" value="TreeGrafter"/>
</dbReference>
<dbReference type="GO" id="GO:0003700">
    <property type="term" value="F:DNA-binding transcription factor activity"/>
    <property type="evidence" value="ECO:0007669"/>
    <property type="project" value="TreeGrafter"/>
</dbReference>
<dbReference type="CDD" id="cd06267">
    <property type="entry name" value="PBP1_LacI_sugar_binding-like"/>
    <property type="match status" value="1"/>
</dbReference>
<dbReference type="SUPFAM" id="SSF47413">
    <property type="entry name" value="lambda repressor-like DNA-binding domains"/>
    <property type="match status" value="1"/>
</dbReference>
<dbReference type="Pfam" id="PF13377">
    <property type="entry name" value="Peripla_BP_3"/>
    <property type="match status" value="1"/>
</dbReference>
<dbReference type="OrthoDB" id="3563699at2"/>
<feature type="domain" description="HTH lacI-type" evidence="4">
    <location>
        <begin position="4"/>
        <end position="58"/>
    </location>
</feature>
<dbReference type="PROSITE" id="PS00356">
    <property type="entry name" value="HTH_LACI_1"/>
    <property type="match status" value="1"/>
</dbReference>
<evidence type="ECO:0000259" key="4">
    <source>
        <dbReference type="PROSITE" id="PS50932"/>
    </source>
</evidence>
<evidence type="ECO:0000313" key="6">
    <source>
        <dbReference type="Proteomes" id="UP000238176"/>
    </source>
</evidence>
<keyword evidence="1" id="KW-0805">Transcription regulation</keyword>
<dbReference type="Gene3D" id="1.10.260.40">
    <property type="entry name" value="lambda repressor-like DNA-binding domains"/>
    <property type="match status" value="1"/>
</dbReference>
<dbReference type="EMBL" id="PVTJ01000003">
    <property type="protein sequence ID" value="PRY59889.1"/>
    <property type="molecule type" value="Genomic_DNA"/>
</dbReference>
<dbReference type="InterPro" id="IPR000843">
    <property type="entry name" value="HTH_LacI"/>
</dbReference>
<dbReference type="InterPro" id="IPR046335">
    <property type="entry name" value="LacI/GalR-like_sensor"/>
</dbReference>
<keyword evidence="2 5" id="KW-0238">DNA-binding</keyword>
<dbReference type="PROSITE" id="PS50932">
    <property type="entry name" value="HTH_LACI_2"/>
    <property type="match status" value="1"/>
</dbReference>
<gene>
    <name evidence="5" type="ORF">B0I28_103363</name>
</gene>
<dbReference type="SUPFAM" id="SSF53822">
    <property type="entry name" value="Periplasmic binding protein-like I"/>
    <property type="match status" value="1"/>
</dbReference>
<name>A0A2T0UPM5_9ACTN</name>
<dbReference type="PANTHER" id="PTHR30146">
    <property type="entry name" value="LACI-RELATED TRANSCRIPTIONAL REPRESSOR"/>
    <property type="match status" value="1"/>
</dbReference>